<dbReference type="InterPro" id="IPR011335">
    <property type="entry name" value="Restrct_endonuc-II-like"/>
</dbReference>
<dbReference type="InterPro" id="IPR027417">
    <property type="entry name" value="P-loop_NTPase"/>
</dbReference>
<accession>A0ABQ5U0C5</accession>
<dbReference type="InterPro" id="IPR011604">
    <property type="entry name" value="PDDEXK-like_dom_sf"/>
</dbReference>
<keyword evidence="3" id="KW-0227">DNA damage</keyword>
<dbReference type="InterPro" id="IPR038726">
    <property type="entry name" value="PDDEXK_AddAB-type"/>
</dbReference>
<evidence type="ECO:0000256" key="4">
    <source>
        <dbReference type="ARBA" id="ARBA00022801"/>
    </source>
</evidence>
<dbReference type="Pfam" id="PF00580">
    <property type="entry name" value="UvrD-helicase"/>
    <property type="match status" value="1"/>
</dbReference>
<keyword evidence="4 15" id="KW-0378">Hydrolase</keyword>
<keyword evidence="20" id="KW-1185">Reference proteome</keyword>
<keyword evidence="6" id="KW-0269">Exonuclease</keyword>
<evidence type="ECO:0000256" key="11">
    <source>
        <dbReference type="ARBA" id="ARBA00034617"/>
    </source>
</evidence>
<dbReference type="GO" id="GO:0004386">
    <property type="term" value="F:helicase activity"/>
    <property type="evidence" value="ECO:0007669"/>
    <property type="project" value="UniProtKB-KW"/>
</dbReference>
<dbReference type="PROSITE" id="PS51198">
    <property type="entry name" value="UVRD_HELICASE_ATP_BIND"/>
    <property type="match status" value="1"/>
</dbReference>
<dbReference type="Pfam" id="PF12705">
    <property type="entry name" value="PDDEXK_1"/>
    <property type="match status" value="1"/>
</dbReference>
<keyword evidence="2 15" id="KW-0547">Nucleotide-binding</keyword>
<proteinExistence type="predicted"/>
<evidence type="ECO:0000259" key="18">
    <source>
        <dbReference type="PROSITE" id="PS51217"/>
    </source>
</evidence>
<keyword evidence="5 15" id="KW-0347">Helicase</keyword>
<comment type="catalytic activity">
    <reaction evidence="14">
        <text>ATP + H2O = ADP + phosphate + H(+)</text>
        <dbReference type="Rhea" id="RHEA:13065"/>
        <dbReference type="ChEBI" id="CHEBI:15377"/>
        <dbReference type="ChEBI" id="CHEBI:15378"/>
        <dbReference type="ChEBI" id="CHEBI:30616"/>
        <dbReference type="ChEBI" id="CHEBI:43474"/>
        <dbReference type="ChEBI" id="CHEBI:456216"/>
        <dbReference type="EC" id="5.6.2.4"/>
    </reaction>
</comment>
<dbReference type="InterPro" id="IPR014017">
    <property type="entry name" value="DNA_helicase_UvrD-like_C"/>
</dbReference>
<evidence type="ECO:0000256" key="10">
    <source>
        <dbReference type="ARBA" id="ARBA00023235"/>
    </source>
</evidence>
<dbReference type="InterPro" id="IPR014151">
    <property type="entry name" value="DNA_helicase_AddA"/>
</dbReference>
<feature type="compositionally biased region" description="Pro residues" evidence="16">
    <location>
        <begin position="953"/>
        <end position="962"/>
    </location>
</feature>
<protein>
    <recommendedName>
        <fullName evidence="12">DNA 3'-5' helicase</fullName>
        <ecNumber evidence="12">5.6.2.4</ecNumber>
    </recommendedName>
    <alternativeName>
        <fullName evidence="13">DNA 3'-5' helicase II</fullName>
    </alternativeName>
</protein>
<evidence type="ECO:0000256" key="12">
    <source>
        <dbReference type="ARBA" id="ARBA00034808"/>
    </source>
</evidence>
<dbReference type="Gene3D" id="3.40.50.300">
    <property type="entry name" value="P-loop containing nucleotide triphosphate hydrolases"/>
    <property type="match status" value="4"/>
</dbReference>
<evidence type="ECO:0000256" key="13">
    <source>
        <dbReference type="ARBA" id="ARBA00034923"/>
    </source>
</evidence>
<evidence type="ECO:0000256" key="7">
    <source>
        <dbReference type="ARBA" id="ARBA00022840"/>
    </source>
</evidence>
<keyword evidence="10" id="KW-0413">Isomerase</keyword>
<dbReference type="PANTHER" id="PTHR11070:SF2">
    <property type="entry name" value="ATP-DEPENDENT DNA HELICASE SRS2"/>
    <property type="match status" value="1"/>
</dbReference>
<keyword evidence="9" id="KW-0234">DNA repair</keyword>
<keyword evidence="1" id="KW-0540">Nuclease</keyword>
<dbReference type="InterPro" id="IPR000212">
    <property type="entry name" value="DNA_helicase_UvrD/REP"/>
</dbReference>
<dbReference type="SUPFAM" id="SSF52980">
    <property type="entry name" value="Restriction endonuclease-like"/>
    <property type="match status" value="1"/>
</dbReference>
<dbReference type="Gene3D" id="1.10.486.10">
    <property type="entry name" value="PCRA, domain 4"/>
    <property type="match status" value="1"/>
</dbReference>
<evidence type="ECO:0000256" key="16">
    <source>
        <dbReference type="SAM" id="MobiDB-lite"/>
    </source>
</evidence>
<feature type="domain" description="UvrD-like helicase ATP-binding" evidence="17">
    <location>
        <begin position="9"/>
        <end position="495"/>
    </location>
</feature>
<evidence type="ECO:0000256" key="9">
    <source>
        <dbReference type="ARBA" id="ARBA00023204"/>
    </source>
</evidence>
<evidence type="ECO:0000256" key="14">
    <source>
        <dbReference type="ARBA" id="ARBA00048988"/>
    </source>
</evidence>
<sequence length="1139" mass="126347">MTVNLSPRAEQGIALQQRAADPVRSVWVAASAGSGKTRVLVDRTLRLMLAGTRPERILCITFTKAAAAEMANRLNTTLGTWSVMDDAALAGALQNLMGRPATDSETGIARRLFAHVLDAPGGLKIQTIHSFCESVLGRFPIEAAVSPNFEVMDERTASEIMEQVRDMVLRTSQAAGKDVLRQALTVISGEVNEQDFSSLMQGLSSRRGRLRRLMMGAGGLDGALAVLAEKIGIDPAVSEEDILRTACDEDTFDGPRLREALSVLLEGSANDRKAAARMEDWLRLPERRADLFELYQTAFFTTTGAVRSPKTLATAKTVAKMPDIIDVMLAEAERLLQVQERRNRVRVYRSTAALITLGRELIEGYETEKRRLGKLDYDDLILKTRDLLTAATVAPWVMFKLDGGIDHILVDEAQDTSPEQWEVVGALAEEFFAGEGAGPDSRTIFVVGDEKQSIYSFQGADPAAFDKMRRYFEEKARFAGKPWEIVPLDLSFRSTQAVLGLVDDVFQPVSARTGLTAGADEISHFIFREGQAGFTEIWPTVKHPAQEESDPWDVPEDQELNAKPDAQLAQNIAVQIGTWLKDGERLGSTGRKIRPKDIMILVQSRNSFFLSMVRALKQAGIPVAGADRMVLTEQLAVLDLMALARFALLPEDDLNLAVVLKGPFVGCDDNQLFDLAYQRDGSLWRALRENRPGLALFSEAEAFLNGLLRQADFVPVYEFFADILGRCRGREKILGRLGEEAAEPIDEFLSLALGYQRGEATSLQAFLHWVEAGAAEVKRDMEQGRDEVRVLTVHGSKGLQAPIVFLPDTCQSSRSSSNTSIFWTEDEMAVPLWPVRTAHDDALSAAARERVRDRQAEEKKRLLYVALTRAEDRLYICGWEGKQRRASGCWYDLIDDAFSADYADTVDEIALPWGDVARRRSFGIPKEPDEETDGQGPEGEAVPVPDWVRRPPAAEPFPPEPLTPSREEEEPAVRSPLGQDDGRRFHRGILIHRLLESLPSVAVQDREQVARTWLARPAHNLDAAAQAQILSETLAVLEHPEFAGIFGPEGMAEVPLTGLLGSQIMSGQIDRLLIREKDILIVDYKTNRPSPTRVEDVPSVYLRQMNIYRRALMGMYPDKAVKCALLWTDGPHLMILPED</sequence>
<dbReference type="EC" id="5.6.2.4" evidence="12"/>
<evidence type="ECO:0000256" key="15">
    <source>
        <dbReference type="PROSITE-ProRule" id="PRU00560"/>
    </source>
</evidence>
<dbReference type="Proteomes" id="UP001161409">
    <property type="component" value="Unassembled WGS sequence"/>
</dbReference>
<evidence type="ECO:0000259" key="17">
    <source>
        <dbReference type="PROSITE" id="PS51198"/>
    </source>
</evidence>
<evidence type="ECO:0000256" key="2">
    <source>
        <dbReference type="ARBA" id="ARBA00022741"/>
    </source>
</evidence>
<keyword evidence="8" id="KW-0238">DNA-binding</keyword>
<dbReference type="Pfam" id="PF13361">
    <property type="entry name" value="UvrD_C"/>
    <property type="match status" value="1"/>
</dbReference>
<feature type="region of interest" description="Disordered" evidence="16">
    <location>
        <begin position="923"/>
        <end position="981"/>
    </location>
</feature>
<organism evidence="19 20">
    <name type="scientific">Sneathiella chinensis</name>
    <dbReference type="NCBI Taxonomy" id="349750"/>
    <lineage>
        <taxon>Bacteria</taxon>
        <taxon>Pseudomonadati</taxon>
        <taxon>Pseudomonadota</taxon>
        <taxon>Alphaproteobacteria</taxon>
        <taxon>Sneathiellales</taxon>
        <taxon>Sneathiellaceae</taxon>
        <taxon>Sneathiella</taxon>
    </lineage>
</organism>
<evidence type="ECO:0000256" key="8">
    <source>
        <dbReference type="ARBA" id="ARBA00023125"/>
    </source>
</evidence>
<dbReference type="NCBIfam" id="TIGR02784">
    <property type="entry name" value="addA_alphas"/>
    <property type="match status" value="1"/>
</dbReference>
<evidence type="ECO:0000256" key="1">
    <source>
        <dbReference type="ARBA" id="ARBA00022722"/>
    </source>
</evidence>
<keyword evidence="7 15" id="KW-0067">ATP-binding</keyword>
<evidence type="ECO:0000256" key="6">
    <source>
        <dbReference type="ARBA" id="ARBA00022839"/>
    </source>
</evidence>
<name>A0ABQ5U0C5_9PROT</name>
<dbReference type="PROSITE" id="PS51217">
    <property type="entry name" value="UVRD_HELICASE_CTER"/>
    <property type="match status" value="1"/>
</dbReference>
<dbReference type="EMBL" id="BSNF01000001">
    <property type="protein sequence ID" value="GLQ04866.1"/>
    <property type="molecule type" value="Genomic_DNA"/>
</dbReference>
<evidence type="ECO:0000256" key="5">
    <source>
        <dbReference type="ARBA" id="ARBA00022806"/>
    </source>
</evidence>
<dbReference type="PANTHER" id="PTHR11070">
    <property type="entry name" value="UVRD / RECB / PCRA DNA HELICASE FAMILY MEMBER"/>
    <property type="match status" value="1"/>
</dbReference>
<comment type="catalytic activity">
    <reaction evidence="11">
        <text>Couples ATP hydrolysis with the unwinding of duplex DNA by translocating in the 3'-5' direction.</text>
        <dbReference type="EC" id="5.6.2.4"/>
    </reaction>
</comment>
<feature type="binding site" evidence="15">
    <location>
        <begin position="30"/>
        <end position="37"/>
    </location>
    <ligand>
        <name>ATP</name>
        <dbReference type="ChEBI" id="CHEBI:30616"/>
    </ligand>
</feature>
<dbReference type="SUPFAM" id="SSF52540">
    <property type="entry name" value="P-loop containing nucleoside triphosphate hydrolases"/>
    <property type="match status" value="1"/>
</dbReference>
<reference evidence="19" key="2">
    <citation type="submission" date="2023-01" db="EMBL/GenBank/DDBJ databases">
        <title>Draft genome sequence of Sneathiella chinensis strain NBRC 103408.</title>
        <authorList>
            <person name="Sun Q."/>
            <person name="Mori K."/>
        </authorList>
    </citation>
    <scope>NUCLEOTIDE SEQUENCE</scope>
    <source>
        <strain evidence="19">NBRC 103408</strain>
    </source>
</reference>
<reference evidence="19" key="1">
    <citation type="journal article" date="2014" name="Int. J. Syst. Evol. Microbiol.">
        <title>Complete genome of a new Firmicutes species belonging to the dominant human colonic microbiota ('Ruminococcus bicirculans') reveals two chromosomes and a selective capacity to utilize plant glucans.</title>
        <authorList>
            <consortium name="NISC Comparative Sequencing Program"/>
            <person name="Wegmann U."/>
            <person name="Louis P."/>
            <person name="Goesmann A."/>
            <person name="Henrissat B."/>
            <person name="Duncan S.H."/>
            <person name="Flint H.J."/>
        </authorList>
    </citation>
    <scope>NUCLEOTIDE SEQUENCE</scope>
    <source>
        <strain evidence="19">NBRC 103408</strain>
    </source>
</reference>
<evidence type="ECO:0000313" key="20">
    <source>
        <dbReference type="Proteomes" id="UP001161409"/>
    </source>
</evidence>
<comment type="caution">
    <text evidence="19">The sequence shown here is derived from an EMBL/GenBank/DDBJ whole genome shotgun (WGS) entry which is preliminary data.</text>
</comment>
<dbReference type="Gene3D" id="3.90.320.10">
    <property type="match status" value="1"/>
</dbReference>
<dbReference type="InterPro" id="IPR014016">
    <property type="entry name" value="UvrD-like_ATP-bd"/>
</dbReference>
<evidence type="ECO:0000256" key="3">
    <source>
        <dbReference type="ARBA" id="ARBA00022763"/>
    </source>
</evidence>
<feature type="domain" description="UvrD-like helicase C-terminal" evidence="18">
    <location>
        <begin position="512"/>
        <end position="798"/>
    </location>
</feature>
<dbReference type="RefSeq" id="WP_169558909.1">
    <property type="nucleotide sequence ID" value="NZ_BSNF01000001.1"/>
</dbReference>
<evidence type="ECO:0000313" key="19">
    <source>
        <dbReference type="EMBL" id="GLQ04866.1"/>
    </source>
</evidence>
<gene>
    <name evidence="19" type="ORF">GCM10007924_00870</name>
</gene>